<feature type="compositionally biased region" description="Basic and acidic residues" evidence="1">
    <location>
        <begin position="223"/>
        <end position="234"/>
    </location>
</feature>
<feature type="compositionally biased region" description="Basic and acidic residues" evidence="1">
    <location>
        <begin position="8"/>
        <end position="37"/>
    </location>
</feature>
<feature type="compositionally biased region" description="Basic and acidic residues" evidence="1">
    <location>
        <begin position="245"/>
        <end position="261"/>
    </location>
</feature>
<feature type="compositionally biased region" description="Basic and acidic residues" evidence="1">
    <location>
        <begin position="102"/>
        <end position="120"/>
    </location>
</feature>
<dbReference type="CTD" id="9826256"/>
<dbReference type="Proteomes" id="UP000483820">
    <property type="component" value="Chromosome II"/>
</dbReference>
<feature type="region of interest" description="Disordered" evidence="1">
    <location>
        <begin position="1"/>
        <end position="37"/>
    </location>
</feature>
<proteinExistence type="predicted"/>
<evidence type="ECO:0000256" key="1">
    <source>
        <dbReference type="SAM" id="MobiDB-lite"/>
    </source>
</evidence>
<feature type="compositionally biased region" description="Polar residues" evidence="1">
    <location>
        <begin position="55"/>
        <end position="70"/>
    </location>
</feature>
<feature type="region of interest" description="Disordered" evidence="1">
    <location>
        <begin position="293"/>
        <end position="434"/>
    </location>
</feature>
<feature type="compositionally biased region" description="Basic and acidic residues" evidence="1">
    <location>
        <begin position="161"/>
        <end position="185"/>
    </location>
</feature>
<accession>A0A6A5HKN9</accession>
<name>A0A6A5HKN9_CAERE</name>
<feature type="compositionally biased region" description="Basic and acidic residues" evidence="1">
    <location>
        <begin position="293"/>
        <end position="311"/>
    </location>
</feature>
<sequence>MNQFSKLRQNESSREDLSDSREAIGTEKDPIVIEDSVEKPRDYSHVVFKKGSFGGSQASVETTPPASSQPIVAPVRTLFEAPQQPVRRRMLSGGRTAADPEIYEKEAKAKALRRRDDAARKVTSNVSEGCERGEKEEEEKNEVETEKEEDVEEKEEEKEEDAQKKMEAESMEKKKKEKNKNERMRVKLATSRINQETDEFQLECAEKRHLLATIKEDEFIKDSQEEKDMEEQIRKIKKQTQKRRLNQELKKKEDAKKDEKEYETIRKLKEEAIKMEKKTARLQLESARLVLEKAEKEKKEMEKSLKKRRDDMEEDSEDGGQPGLSNRLTRQPSGRALAPGRCSSISRNVKKELEEEKVEKKNLKRRLQVEDVEDLDEDQPGSSSQEVTRSPKSPATPNKKPSSPRKKSLKKAKKWKTDDVYKKVYPNKATRYNN</sequence>
<dbReference type="KEGG" id="crq:GCK72_007085"/>
<organism evidence="2 3">
    <name type="scientific">Caenorhabditis remanei</name>
    <name type="common">Caenorhabditis vulgaris</name>
    <dbReference type="NCBI Taxonomy" id="31234"/>
    <lineage>
        <taxon>Eukaryota</taxon>
        <taxon>Metazoa</taxon>
        <taxon>Ecdysozoa</taxon>
        <taxon>Nematoda</taxon>
        <taxon>Chromadorea</taxon>
        <taxon>Rhabditida</taxon>
        <taxon>Rhabditina</taxon>
        <taxon>Rhabditomorpha</taxon>
        <taxon>Rhabditoidea</taxon>
        <taxon>Rhabditidae</taxon>
        <taxon>Peloderinae</taxon>
        <taxon>Caenorhabditis</taxon>
    </lineage>
</organism>
<feature type="compositionally biased region" description="Acidic residues" evidence="1">
    <location>
        <begin position="370"/>
        <end position="379"/>
    </location>
</feature>
<evidence type="ECO:0000313" key="3">
    <source>
        <dbReference type="Proteomes" id="UP000483820"/>
    </source>
</evidence>
<dbReference type="GeneID" id="9826256"/>
<comment type="caution">
    <text evidence="2">The sequence shown here is derived from an EMBL/GenBank/DDBJ whole genome shotgun (WGS) entry which is preliminary data.</text>
</comment>
<feature type="compositionally biased region" description="Polar residues" evidence="1">
    <location>
        <begin position="323"/>
        <end position="332"/>
    </location>
</feature>
<dbReference type="RefSeq" id="XP_003099950.2">
    <property type="nucleotide sequence ID" value="XM_003099902.2"/>
</dbReference>
<feature type="region of interest" description="Disordered" evidence="1">
    <location>
        <begin position="54"/>
        <end position="186"/>
    </location>
</feature>
<protein>
    <submittedName>
        <fullName evidence="2">Uncharacterized protein</fullName>
    </submittedName>
</protein>
<feature type="compositionally biased region" description="Basic and acidic residues" evidence="1">
    <location>
        <begin position="349"/>
        <end position="361"/>
    </location>
</feature>
<feature type="compositionally biased region" description="Acidic residues" evidence="1">
    <location>
        <begin position="136"/>
        <end position="160"/>
    </location>
</feature>
<dbReference type="AlphaFoldDB" id="A0A6A5HKN9"/>
<reference evidence="2 3" key="1">
    <citation type="submission" date="2019-12" db="EMBL/GenBank/DDBJ databases">
        <title>Chromosome-level assembly of the Caenorhabditis remanei genome.</title>
        <authorList>
            <person name="Teterina A.A."/>
            <person name="Willis J.H."/>
            <person name="Phillips P.C."/>
        </authorList>
    </citation>
    <scope>NUCLEOTIDE SEQUENCE [LARGE SCALE GENOMIC DNA]</scope>
    <source>
        <strain evidence="2 3">PX506</strain>
        <tissue evidence="2">Whole organism</tissue>
    </source>
</reference>
<feature type="region of interest" description="Disordered" evidence="1">
    <location>
        <begin position="223"/>
        <end position="261"/>
    </location>
</feature>
<feature type="compositionally biased region" description="Basic residues" evidence="1">
    <location>
        <begin position="235"/>
        <end position="244"/>
    </location>
</feature>
<feature type="compositionally biased region" description="Polar residues" evidence="1">
    <location>
        <begin position="380"/>
        <end position="396"/>
    </location>
</feature>
<feature type="compositionally biased region" description="Basic residues" evidence="1">
    <location>
        <begin position="402"/>
        <end position="414"/>
    </location>
</feature>
<dbReference type="EMBL" id="WUAV01000002">
    <property type="protein sequence ID" value="KAF1767127.1"/>
    <property type="molecule type" value="Genomic_DNA"/>
</dbReference>
<evidence type="ECO:0000313" key="2">
    <source>
        <dbReference type="EMBL" id="KAF1767127.1"/>
    </source>
</evidence>
<gene>
    <name evidence="2" type="ORF">GCK72_007085</name>
</gene>